<accession>A0A160DIK3</accession>
<dbReference type="GeneID" id="28378701"/>
<dbReference type="EMBL" id="KU998249">
    <property type="protein sequence ID" value="ANA86984.1"/>
    <property type="molecule type" value="Genomic_DNA"/>
</dbReference>
<name>A0A160DIK3_9CAUD</name>
<dbReference type="KEGG" id="vg:28378701"/>
<keyword evidence="2" id="KW-1185">Reference proteome</keyword>
<dbReference type="Proteomes" id="UP000202160">
    <property type="component" value="Segment"/>
</dbReference>
<evidence type="ECO:0000313" key="2">
    <source>
        <dbReference type="Proteomes" id="UP000202160"/>
    </source>
</evidence>
<protein>
    <submittedName>
        <fullName evidence="1">Uncharacterized protein</fullName>
    </submittedName>
</protein>
<dbReference type="RefSeq" id="YP_009269347.1">
    <property type="nucleotide sequence ID" value="NC_030698.1"/>
</dbReference>
<gene>
    <name evidence="1" type="primary">49</name>
    <name evidence="1" type="ORF">PBI_SOUPS_49</name>
</gene>
<sequence>MSTHYTVSNQHEDLFAQNKVRLTIDVKLETALALIKQAEELDKPKPFDPSVYYTDPDKIGLRDPFRRPIDHYTINRSR</sequence>
<proteinExistence type="predicted"/>
<organism evidence="1 2">
    <name type="scientific">Gordonia phage Soups</name>
    <dbReference type="NCBI Taxonomy" id="1838079"/>
    <lineage>
        <taxon>Viruses</taxon>
        <taxon>Duplodnaviria</taxon>
        <taxon>Heunggongvirae</taxon>
        <taxon>Uroviricota</taxon>
        <taxon>Caudoviricetes</taxon>
        <taxon>Soupsvirus</taxon>
        <taxon>Soupsvirus soups</taxon>
    </lineage>
</organism>
<reference evidence="1 2" key="1">
    <citation type="submission" date="2016-03" db="EMBL/GenBank/DDBJ databases">
        <authorList>
            <person name="Montgomery M.T."/>
            <person name="Guerrero C.A."/>
            <person name="Mavrich T.N."/>
            <person name="Pope W.H."/>
            <person name="Garlena R.A."/>
            <person name="Russell D.A."/>
            <person name="Jacobs-Sera D."/>
            <person name="Hendrix R.W."/>
            <person name="Hatfull G.F."/>
        </authorList>
    </citation>
    <scope>NUCLEOTIDE SEQUENCE [LARGE SCALE GENOMIC DNA]</scope>
</reference>
<evidence type="ECO:0000313" key="1">
    <source>
        <dbReference type="EMBL" id="ANA86984.1"/>
    </source>
</evidence>